<keyword evidence="1" id="KW-0472">Membrane</keyword>
<dbReference type="Proteomes" id="UP000800200">
    <property type="component" value="Unassembled WGS sequence"/>
</dbReference>
<dbReference type="PANTHER" id="PTHR33048">
    <property type="entry name" value="PTH11-LIKE INTEGRAL MEMBRANE PROTEIN (AFU_ORTHOLOGUE AFUA_5G11245)"/>
    <property type="match status" value="1"/>
</dbReference>
<dbReference type="AlphaFoldDB" id="A0A6A6DYL8"/>
<dbReference type="EMBL" id="ML994636">
    <property type="protein sequence ID" value="KAF2184767.1"/>
    <property type="molecule type" value="Genomic_DNA"/>
</dbReference>
<reference evidence="2" key="1">
    <citation type="journal article" date="2020" name="Stud. Mycol.">
        <title>101 Dothideomycetes genomes: a test case for predicting lifestyles and emergence of pathogens.</title>
        <authorList>
            <person name="Haridas S."/>
            <person name="Albert R."/>
            <person name="Binder M."/>
            <person name="Bloem J."/>
            <person name="Labutti K."/>
            <person name="Salamov A."/>
            <person name="Andreopoulos B."/>
            <person name="Baker S."/>
            <person name="Barry K."/>
            <person name="Bills G."/>
            <person name="Bluhm B."/>
            <person name="Cannon C."/>
            <person name="Castanera R."/>
            <person name="Culley D."/>
            <person name="Daum C."/>
            <person name="Ezra D."/>
            <person name="Gonzalez J."/>
            <person name="Henrissat B."/>
            <person name="Kuo A."/>
            <person name="Liang C."/>
            <person name="Lipzen A."/>
            <person name="Lutzoni F."/>
            <person name="Magnuson J."/>
            <person name="Mondo S."/>
            <person name="Nolan M."/>
            <person name="Ohm R."/>
            <person name="Pangilinan J."/>
            <person name="Park H.-J."/>
            <person name="Ramirez L."/>
            <person name="Alfaro M."/>
            <person name="Sun H."/>
            <person name="Tritt A."/>
            <person name="Yoshinaga Y."/>
            <person name="Zwiers L.-H."/>
            <person name="Turgeon B."/>
            <person name="Goodwin S."/>
            <person name="Spatafora J."/>
            <person name="Crous P."/>
            <person name="Grigoriev I."/>
        </authorList>
    </citation>
    <scope>NUCLEOTIDE SEQUENCE</scope>
    <source>
        <strain evidence="2">CBS 207.26</strain>
    </source>
</reference>
<dbReference type="InterPro" id="IPR052337">
    <property type="entry name" value="SAT4-like"/>
</dbReference>
<protein>
    <submittedName>
        <fullName evidence="2">Uncharacterized protein</fullName>
    </submittedName>
</protein>
<feature type="transmembrane region" description="Helical" evidence="1">
    <location>
        <begin position="60"/>
        <end position="82"/>
    </location>
</feature>
<sequence length="101" mass="11358">MTPEQCSALDPNSLEFHLRSEGSKTQLFGWLVYTCLSWTLKACWLFFYPRPGEGVSHMTLKVDIAFALCAIIFVGTFCAILLKCQPISLNWQINPDPGNLC</sequence>
<name>A0A6A6DYL8_9PEZI</name>
<keyword evidence="1" id="KW-1133">Transmembrane helix</keyword>
<evidence type="ECO:0000256" key="1">
    <source>
        <dbReference type="SAM" id="Phobius"/>
    </source>
</evidence>
<evidence type="ECO:0000313" key="3">
    <source>
        <dbReference type="Proteomes" id="UP000800200"/>
    </source>
</evidence>
<evidence type="ECO:0000313" key="2">
    <source>
        <dbReference type="EMBL" id="KAF2184767.1"/>
    </source>
</evidence>
<dbReference type="OrthoDB" id="2988756at2759"/>
<gene>
    <name evidence="2" type="ORF">K469DRAFT_173763</name>
</gene>
<proteinExistence type="predicted"/>
<accession>A0A6A6DYL8</accession>
<organism evidence="2 3">
    <name type="scientific">Zopfia rhizophila CBS 207.26</name>
    <dbReference type="NCBI Taxonomy" id="1314779"/>
    <lineage>
        <taxon>Eukaryota</taxon>
        <taxon>Fungi</taxon>
        <taxon>Dikarya</taxon>
        <taxon>Ascomycota</taxon>
        <taxon>Pezizomycotina</taxon>
        <taxon>Dothideomycetes</taxon>
        <taxon>Dothideomycetes incertae sedis</taxon>
        <taxon>Zopfiaceae</taxon>
        <taxon>Zopfia</taxon>
    </lineage>
</organism>
<feature type="transmembrane region" description="Helical" evidence="1">
    <location>
        <begin position="27"/>
        <end position="48"/>
    </location>
</feature>
<dbReference type="PANTHER" id="PTHR33048:SF2">
    <property type="entry name" value="SRPK"/>
    <property type="match status" value="1"/>
</dbReference>
<keyword evidence="1" id="KW-0812">Transmembrane</keyword>
<keyword evidence="3" id="KW-1185">Reference proteome</keyword>